<organism evidence="2 3">
    <name type="scientific">Planktothrix agardhii (strain NIVA-CYA 126/8)</name>
    <dbReference type="NCBI Taxonomy" id="388467"/>
    <lineage>
        <taxon>Bacteria</taxon>
        <taxon>Bacillati</taxon>
        <taxon>Cyanobacteriota</taxon>
        <taxon>Cyanophyceae</taxon>
        <taxon>Oscillatoriophycideae</taxon>
        <taxon>Oscillatoriales</taxon>
        <taxon>Microcoleaceae</taxon>
        <taxon>Planktothrix</taxon>
    </lineage>
</organism>
<dbReference type="InterPro" id="IPR011032">
    <property type="entry name" value="GroES-like_sf"/>
</dbReference>
<dbReference type="Proteomes" id="UP000027395">
    <property type="component" value="Chromosome"/>
</dbReference>
<dbReference type="HOGENOM" id="CLU_026673_3_3_3"/>
<dbReference type="PANTHER" id="PTHR11695">
    <property type="entry name" value="ALCOHOL DEHYDROGENASE RELATED"/>
    <property type="match status" value="1"/>
</dbReference>
<dbReference type="GO" id="GO:0004022">
    <property type="term" value="F:alcohol dehydrogenase (NAD+) activity"/>
    <property type="evidence" value="ECO:0007669"/>
    <property type="project" value="UniProtKB-EC"/>
</dbReference>
<dbReference type="Pfam" id="PF13602">
    <property type="entry name" value="ADH_zinc_N_2"/>
    <property type="match status" value="1"/>
</dbReference>
<dbReference type="InterPro" id="IPR020843">
    <property type="entry name" value="ER"/>
</dbReference>
<dbReference type="InterPro" id="IPR036291">
    <property type="entry name" value="NAD(P)-bd_dom_sf"/>
</dbReference>
<dbReference type="STRING" id="388467.A19Y_3510"/>
<dbReference type="PANTHER" id="PTHR11695:SF294">
    <property type="entry name" value="RETICULON-4-INTERACTING PROTEIN 1, MITOCHONDRIAL"/>
    <property type="match status" value="1"/>
</dbReference>
<dbReference type="InterPro" id="IPR050700">
    <property type="entry name" value="YIM1/Zinc_Alcohol_DH_Fams"/>
</dbReference>
<reference evidence="2 3" key="1">
    <citation type="journal article" date="2014" name="Appl. Environ. Microbiol.">
        <title>Elucidation of insertion elements encoded on plasmids and in vitro construction of shuttle vectors from the toxic cyanobacterium Planktothrix.</title>
        <authorList>
            <person name="Christiansen G."/>
            <person name="Goesmann A."/>
            <person name="Kurmayer R."/>
        </authorList>
    </citation>
    <scope>NUCLEOTIDE SEQUENCE [LARGE SCALE GENOMIC DNA]</scope>
    <source>
        <strain evidence="2 3">NIVA-CYA 126/8</strain>
    </source>
</reference>
<dbReference type="SUPFAM" id="SSF51735">
    <property type="entry name" value="NAD(P)-binding Rossmann-fold domains"/>
    <property type="match status" value="1"/>
</dbReference>
<keyword evidence="2" id="KW-0560">Oxidoreductase</keyword>
<feature type="domain" description="Enoyl reductase (ER)" evidence="1">
    <location>
        <begin position="10"/>
        <end position="311"/>
    </location>
</feature>
<dbReference type="SUPFAM" id="SSF50129">
    <property type="entry name" value="GroES-like"/>
    <property type="match status" value="1"/>
</dbReference>
<dbReference type="AlphaFoldDB" id="A0A073CJ02"/>
<sequence>MKAIVIHQYGSPDVLRYQDIPTPTIKPDQVLVKIHASSVNPVDWKIRQGLLQPVSGYNFPKVLGSDLSGEVVEVGSQATRWRVGDQVYGFVNPLFGGAYAEYVAVPAGNLTYKPQNMTYAEAATVPIAGLTALQGLLDLGQLRPGQRVLINGASGGVGTFAVQIAVAMNADVTGVCGTSNVDLVKRLGAHTVIDYTQEDFTRQEIQYDIIFDAVGKQSFFNCEKILKSDGIYISTLPTIDNMGATLQTLFFAGKKSKLVLAQPTRRDLDALRDLIEAGKIQTVIDRTYPLNDLAEAHTYSEMGRTVGKIAITVNEGLQTINIE</sequence>
<evidence type="ECO:0000259" key="1">
    <source>
        <dbReference type="SMART" id="SM00829"/>
    </source>
</evidence>
<dbReference type="EMBL" id="CM002803">
    <property type="protein sequence ID" value="KEI68274.1"/>
    <property type="molecule type" value="Genomic_DNA"/>
</dbReference>
<dbReference type="SMART" id="SM00829">
    <property type="entry name" value="PKS_ER"/>
    <property type="match status" value="1"/>
</dbReference>
<dbReference type="CDD" id="cd08267">
    <property type="entry name" value="MDR1"/>
    <property type="match status" value="1"/>
</dbReference>
<name>A0A073CJ02_PLAA1</name>
<dbReference type="RefSeq" id="WP_042155624.1">
    <property type="nucleotide sequence ID" value="NZ_CM002803.1"/>
</dbReference>
<dbReference type="Pfam" id="PF08240">
    <property type="entry name" value="ADH_N"/>
    <property type="match status" value="1"/>
</dbReference>
<protein>
    <submittedName>
        <fullName evidence="2">Zinc-containing alcohol dehydrogenase</fullName>
        <ecNumber evidence="2">1.1.1.1</ecNumber>
    </submittedName>
</protein>
<keyword evidence="3" id="KW-1185">Reference proteome</keyword>
<dbReference type="InterPro" id="IPR013154">
    <property type="entry name" value="ADH-like_N"/>
</dbReference>
<evidence type="ECO:0000313" key="3">
    <source>
        <dbReference type="Proteomes" id="UP000027395"/>
    </source>
</evidence>
<dbReference type="EC" id="1.1.1.1" evidence="2"/>
<evidence type="ECO:0000313" key="2">
    <source>
        <dbReference type="EMBL" id="KEI68274.1"/>
    </source>
</evidence>
<dbReference type="Gene3D" id="3.90.180.10">
    <property type="entry name" value="Medium-chain alcohol dehydrogenases, catalytic domain"/>
    <property type="match status" value="1"/>
</dbReference>
<dbReference type="Gene3D" id="3.40.50.720">
    <property type="entry name" value="NAD(P)-binding Rossmann-like Domain"/>
    <property type="match status" value="1"/>
</dbReference>
<dbReference type="eggNOG" id="COG0604">
    <property type="taxonomic scope" value="Bacteria"/>
</dbReference>
<proteinExistence type="predicted"/>
<gene>
    <name evidence="2" type="ORF">A19Y_3510</name>
</gene>
<dbReference type="PATRIC" id="fig|388467.6.peg.3456"/>
<accession>A0A073CJ02</accession>